<dbReference type="GO" id="GO:0015995">
    <property type="term" value="P:chlorophyll biosynthetic process"/>
    <property type="evidence" value="ECO:0007669"/>
    <property type="project" value="InterPro"/>
</dbReference>
<evidence type="ECO:0000256" key="2">
    <source>
        <dbReference type="ARBA" id="ARBA00022723"/>
    </source>
</evidence>
<dbReference type="Pfam" id="PF13186">
    <property type="entry name" value="SPASM"/>
    <property type="match status" value="1"/>
</dbReference>
<dbReference type="Gene3D" id="3.20.20.70">
    <property type="entry name" value="Aldolase class I"/>
    <property type="match status" value="1"/>
</dbReference>
<dbReference type="GO" id="GO:0015979">
    <property type="term" value="P:photosynthesis"/>
    <property type="evidence" value="ECO:0007669"/>
    <property type="project" value="InterPro"/>
</dbReference>
<dbReference type="InterPro" id="IPR023885">
    <property type="entry name" value="4Fe4S-binding_SPASM_dom"/>
</dbReference>
<dbReference type="SMART" id="SM00729">
    <property type="entry name" value="Elp3"/>
    <property type="match status" value="1"/>
</dbReference>
<dbReference type="Pfam" id="PF04055">
    <property type="entry name" value="Radical_SAM"/>
    <property type="match status" value="1"/>
</dbReference>
<dbReference type="InterPro" id="IPR006638">
    <property type="entry name" value="Elp3/MiaA/NifB-like_rSAM"/>
</dbReference>
<dbReference type="InterPro" id="IPR050377">
    <property type="entry name" value="Radical_SAM_PqqE_MftC-like"/>
</dbReference>
<keyword evidence="3" id="KW-0408">Iron</keyword>
<dbReference type="PANTHER" id="PTHR11228:SF34">
    <property type="entry name" value="TUNGSTEN-CONTAINING ALDEHYDE FERREDOXIN OXIDOREDUCTASE COFACTOR MODIFYING PROTEIN"/>
    <property type="match status" value="1"/>
</dbReference>
<keyword evidence="4" id="KW-0411">Iron-sulfur</keyword>
<dbReference type="PROSITE" id="PS51918">
    <property type="entry name" value="RADICAL_SAM"/>
    <property type="match status" value="1"/>
</dbReference>
<gene>
    <name evidence="6" type="ORF">METZ01_LOCUS30300</name>
</gene>
<accession>A0A381QDU3</accession>
<protein>
    <recommendedName>
        <fullName evidence="5">Radical SAM core domain-containing protein</fullName>
    </recommendedName>
</protein>
<dbReference type="GO" id="GO:0016491">
    <property type="term" value="F:oxidoreductase activity"/>
    <property type="evidence" value="ECO:0007669"/>
    <property type="project" value="InterPro"/>
</dbReference>
<feature type="domain" description="Radical SAM core" evidence="5">
    <location>
        <begin position="34"/>
        <end position="253"/>
    </location>
</feature>
<dbReference type="InterPro" id="IPR013785">
    <property type="entry name" value="Aldolase_TIM"/>
</dbReference>
<evidence type="ECO:0000313" key="6">
    <source>
        <dbReference type="EMBL" id="SUZ77446.1"/>
    </source>
</evidence>
<dbReference type="CDD" id="cd21123">
    <property type="entry name" value="SPASM_MftC-like"/>
    <property type="match status" value="1"/>
</dbReference>
<sequence>MERPESLPILDFPVDSTRLSHMRDRELEAARPDTAIPHVVAWNITRRCNLECSHCYISAGSWQSAESELSTEDCHRVLDDVLAVNPGVLLILSGGEPLVRNDLEEIADHASSAGATVVVGTNGTGLSNERIESLKEAGVRGVAVSIDSLNPAYHDRFRHGAGSLSATLDAVTRLGEQGLDFIVQTSLTKGNRSELPDLVEWAAEKGAVSFNLYFLVPTGRGERMEGLSPSENEEVLAELVELEQANRGRMMVRSKCQPQLMRHIVEADEESPLLNYATRCPCGVQYCRITPEGKLTPCPYMPAVAGDLMKESFGDIWRESSLFAALRGGELSGRCGRCEYRGICGGCRARAFAQSGDPLGPDESCAYDPPGDRPFVEPRRQVTYGAAAAREMVWTPEAEERISRAPSFVRGVVTQRVEDFARRHGYTVVDLEVMAEVRRKMPVDFSKRLPFFLRDREKDPEQGETTDA</sequence>
<proteinExistence type="predicted"/>
<keyword evidence="2" id="KW-0479">Metal-binding</keyword>
<dbReference type="AlphaFoldDB" id="A0A381QDU3"/>
<dbReference type="InterPro" id="IPR013580">
    <property type="entry name" value="LI-POR_suB-like_C"/>
</dbReference>
<evidence type="ECO:0000256" key="1">
    <source>
        <dbReference type="ARBA" id="ARBA00022691"/>
    </source>
</evidence>
<evidence type="ECO:0000256" key="4">
    <source>
        <dbReference type="ARBA" id="ARBA00023014"/>
    </source>
</evidence>
<dbReference type="Gene3D" id="1.10.8.550">
    <property type="entry name" value="Proto-chlorophyllide reductase 57 kD subunit B"/>
    <property type="match status" value="1"/>
</dbReference>
<dbReference type="InterPro" id="IPR007197">
    <property type="entry name" value="rSAM"/>
</dbReference>
<evidence type="ECO:0000259" key="5">
    <source>
        <dbReference type="PROSITE" id="PS51918"/>
    </source>
</evidence>
<dbReference type="SFLD" id="SFLDS00029">
    <property type="entry name" value="Radical_SAM"/>
    <property type="match status" value="1"/>
</dbReference>
<dbReference type="InterPro" id="IPR058240">
    <property type="entry name" value="rSAM_sf"/>
</dbReference>
<dbReference type="SFLD" id="SFLDG01067">
    <property type="entry name" value="SPASM/twitch_domain_containing"/>
    <property type="match status" value="1"/>
</dbReference>
<dbReference type="CDD" id="cd01335">
    <property type="entry name" value="Radical_SAM"/>
    <property type="match status" value="1"/>
</dbReference>
<name>A0A381QDU3_9ZZZZ</name>
<organism evidence="6">
    <name type="scientific">marine metagenome</name>
    <dbReference type="NCBI Taxonomy" id="408172"/>
    <lineage>
        <taxon>unclassified sequences</taxon>
        <taxon>metagenomes</taxon>
        <taxon>ecological metagenomes</taxon>
    </lineage>
</organism>
<dbReference type="GO" id="GO:0046872">
    <property type="term" value="F:metal ion binding"/>
    <property type="evidence" value="ECO:0007669"/>
    <property type="project" value="UniProtKB-KW"/>
</dbReference>
<evidence type="ECO:0000256" key="3">
    <source>
        <dbReference type="ARBA" id="ARBA00023004"/>
    </source>
</evidence>
<dbReference type="SUPFAM" id="SSF102114">
    <property type="entry name" value="Radical SAM enzymes"/>
    <property type="match status" value="1"/>
</dbReference>
<dbReference type="SFLD" id="SFLDG01386">
    <property type="entry name" value="main_SPASM_domain-containing"/>
    <property type="match status" value="1"/>
</dbReference>
<dbReference type="InterPro" id="IPR042298">
    <property type="entry name" value="P-CP_red_C"/>
</dbReference>
<dbReference type="NCBIfam" id="TIGR04085">
    <property type="entry name" value="rSAM_more_4Fe4S"/>
    <property type="match status" value="1"/>
</dbReference>
<dbReference type="PANTHER" id="PTHR11228">
    <property type="entry name" value="RADICAL SAM DOMAIN PROTEIN"/>
    <property type="match status" value="1"/>
</dbReference>
<reference evidence="6" key="1">
    <citation type="submission" date="2018-05" db="EMBL/GenBank/DDBJ databases">
        <authorList>
            <person name="Lanie J.A."/>
            <person name="Ng W.-L."/>
            <person name="Kazmierczak K.M."/>
            <person name="Andrzejewski T.M."/>
            <person name="Davidsen T.M."/>
            <person name="Wayne K.J."/>
            <person name="Tettelin H."/>
            <person name="Glass J.I."/>
            <person name="Rusch D."/>
            <person name="Podicherti R."/>
            <person name="Tsui H.-C.T."/>
            <person name="Winkler M.E."/>
        </authorList>
    </citation>
    <scope>NUCLEOTIDE SEQUENCE</scope>
</reference>
<dbReference type="EMBL" id="UINC01001316">
    <property type="protein sequence ID" value="SUZ77446.1"/>
    <property type="molecule type" value="Genomic_DNA"/>
</dbReference>
<keyword evidence="1" id="KW-0949">S-adenosyl-L-methionine</keyword>
<dbReference type="GO" id="GO:0051536">
    <property type="term" value="F:iron-sulfur cluster binding"/>
    <property type="evidence" value="ECO:0007669"/>
    <property type="project" value="UniProtKB-KW"/>
</dbReference>
<dbReference type="Pfam" id="PF08369">
    <property type="entry name" value="PCP_red"/>
    <property type="match status" value="1"/>
</dbReference>